<dbReference type="GO" id="GO:0006581">
    <property type="term" value="P:acetylcholine catabolic process"/>
    <property type="evidence" value="ECO:0007669"/>
    <property type="project" value="TreeGrafter"/>
</dbReference>
<dbReference type="PANTHER" id="PTHR43918:SF4">
    <property type="entry name" value="CARBOXYLIC ESTER HYDROLASE"/>
    <property type="match status" value="1"/>
</dbReference>
<keyword evidence="6" id="KW-1185">Reference proteome</keyword>
<dbReference type="Pfam" id="PF00135">
    <property type="entry name" value="COesterase"/>
    <property type="match status" value="1"/>
</dbReference>
<name>A0A2N8PEN2_STRNR</name>
<dbReference type="AlphaFoldDB" id="A0A2N8PEN2"/>
<dbReference type="Proteomes" id="UP000236047">
    <property type="component" value="Unassembled WGS sequence"/>
</dbReference>
<dbReference type="EMBL" id="LJSN01000003">
    <property type="protein sequence ID" value="PNE39470.1"/>
    <property type="molecule type" value="Genomic_DNA"/>
</dbReference>
<keyword evidence="2 3" id="KW-0378">Hydrolase</keyword>
<comment type="similarity">
    <text evidence="1 3">Belongs to the type-B carboxylesterase/lipase family.</text>
</comment>
<dbReference type="InterPro" id="IPR002018">
    <property type="entry name" value="CarbesteraseB"/>
</dbReference>
<dbReference type="GO" id="GO:0003990">
    <property type="term" value="F:acetylcholinesterase activity"/>
    <property type="evidence" value="ECO:0007669"/>
    <property type="project" value="TreeGrafter"/>
</dbReference>
<evidence type="ECO:0000256" key="1">
    <source>
        <dbReference type="ARBA" id="ARBA00005964"/>
    </source>
</evidence>
<dbReference type="EC" id="3.1.1.-" evidence="3"/>
<evidence type="ECO:0000313" key="6">
    <source>
        <dbReference type="Proteomes" id="UP000236047"/>
    </source>
</evidence>
<dbReference type="GO" id="GO:0005615">
    <property type="term" value="C:extracellular space"/>
    <property type="evidence" value="ECO:0007669"/>
    <property type="project" value="TreeGrafter"/>
</dbReference>
<accession>A0A2N8PEN2</accession>
<evidence type="ECO:0000313" key="5">
    <source>
        <dbReference type="EMBL" id="PNE39470.1"/>
    </source>
</evidence>
<proteinExistence type="inferred from homology"/>
<dbReference type="InterPro" id="IPR050654">
    <property type="entry name" value="AChE-related_enzymes"/>
</dbReference>
<dbReference type="InterPro" id="IPR029058">
    <property type="entry name" value="AB_hydrolase_fold"/>
</dbReference>
<comment type="caution">
    <text evidence="5">The sequence shown here is derived from an EMBL/GenBank/DDBJ whole genome shotgun (WGS) entry which is preliminary data.</text>
</comment>
<dbReference type="SUPFAM" id="SSF53474">
    <property type="entry name" value="alpha/beta-Hydrolases"/>
    <property type="match status" value="1"/>
</dbReference>
<dbReference type="Gene3D" id="3.40.50.1820">
    <property type="entry name" value="alpha/beta hydrolase"/>
    <property type="match status" value="1"/>
</dbReference>
<feature type="domain" description="Carboxylesterase type B" evidence="4">
    <location>
        <begin position="7"/>
        <end position="489"/>
    </location>
</feature>
<organism evidence="5 6">
    <name type="scientific">Streptomyces noursei</name>
    <name type="common">Streptomyces albulus</name>
    <dbReference type="NCBI Taxonomy" id="1971"/>
    <lineage>
        <taxon>Bacteria</taxon>
        <taxon>Bacillati</taxon>
        <taxon>Actinomycetota</taxon>
        <taxon>Actinomycetes</taxon>
        <taxon>Kitasatosporales</taxon>
        <taxon>Streptomycetaceae</taxon>
        <taxon>Streptomyces</taxon>
    </lineage>
</organism>
<dbReference type="PROSITE" id="PS00122">
    <property type="entry name" value="CARBOXYLESTERASE_B_1"/>
    <property type="match status" value="1"/>
</dbReference>
<dbReference type="PANTHER" id="PTHR43918">
    <property type="entry name" value="ACETYLCHOLINESTERASE"/>
    <property type="match status" value="1"/>
</dbReference>
<evidence type="ECO:0000256" key="2">
    <source>
        <dbReference type="ARBA" id="ARBA00022801"/>
    </source>
</evidence>
<reference evidence="6" key="1">
    <citation type="submission" date="2015-09" db="EMBL/GenBank/DDBJ databases">
        <authorList>
            <person name="Graham D.E."/>
            <person name="Mahan K.M."/>
            <person name="Klingeman D.M."/>
            <person name="Fida T."/>
            <person name="Giannone R.J."/>
            <person name="Hettich R.L."/>
            <person name="Parry R.J."/>
            <person name="Spain J.C."/>
        </authorList>
    </citation>
    <scope>NUCLEOTIDE SEQUENCE [LARGE SCALE GENOMIC DNA]</scope>
    <source>
        <strain evidence="6">JCM 4701</strain>
    </source>
</reference>
<evidence type="ECO:0000259" key="4">
    <source>
        <dbReference type="Pfam" id="PF00135"/>
    </source>
</evidence>
<sequence>MTESRRSVVATGSGRVRGVVEGPVVAFRGVPYAASPVGGLRFAPPRGHPGWSGVWDAARSGPAVPQAHSRLEGVMGPRGPDWDEDGCLNLNVWTPAAALAEGAVARPVLVWFHGGGWSSGSGGWDWYDGARLAALGDITVVTANYRIGPLGFLHLPAIGAGNLGPQDQGAVLRWVAENIAAFGGDPALITVGGQSAGAYSTMSLATDPATSGMIRRIIVQSGPLGLPPQEPADATTTTTAYLHLLGIDPADDPGRALRALPWQRLQDAYGQLDDGLDHKPGDIAPPMWSVLGGPGQPRAWQEAVAEGALDDTDVLIGSVSDEMTAFLEADARVQSFTHDEALTLLGALPGRLGTDAPLAYERYEAQHPDATPARLYTELAGDRVFGDGGLQVAAHRADRGLPAYVYRFTRRPEPDEHRLGATHCAELPFLFGTFDAFPDAPMLGTVNGHDHDLARSFAGALAAFVTTGSPNGDGLADWHPYGPGPDPYVMRFGPEPV</sequence>
<protein>
    <recommendedName>
        <fullName evidence="3">Carboxylic ester hydrolase</fullName>
        <ecNumber evidence="3">3.1.1.-</ecNumber>
    </recommendedName>
</protein>
<gene>
    <name evidence="5" type="ORF">AOB60_23660</name>
</gene>
<evidence type="ECO:0000256" key="3">
    <source>
        <dbReference type="RuleBase" id="RU361235"/>
    </source>
</evidence>
<dbReference type="GO" id="GO:0005886">
    <property type="term" value="C:plasma membrane"/>
    <property type="evidence" value="ECO:0007669"/>
    <property type="project" value="TreeGrafter"/>
</dbReference>
<dbReference type="GO" id="GO:0019695">
    <property type="term" value="P:choline metabolic process"/>
    <property type="evidence" value="ECO:0007669"/>
    <property type="project" value="TreeGrafter"/>
</dbReference>
<dbReference type="InterPro" id="IPR019826">
    <property type="entry name" value="Carboxylesterase_B_AS"/>
</dbReference>